<accession>B3FJX6</accession>
<dbReference type="KEGG" id="vg:6372282"/>
<dbReference type="RefSeq" id="YP_001957187.1">
    <property type="nucleotide sequence ID" value="NC_010821.1"/>
</dbReference>
<proteinExistence type="predicted"/>
<dbReference type="EMBL" id="EU197055">
    <property type="protein sequence ID" value="ABY63291.1"/>
    <property type="molecule type" value="Genomic_DNA"/>
</dbReference>
<name>B3FJX6_BP201</name>
<protein>
    <submittedName>
        <fullName evidence="1">Uncharacterized protein</fullName>
    </submittedName>
</protein>
<evidence type="ECO:0000313" key="2">
    <source>
        <dbReference type="Proteomes" id="UP000002421"/>
    </source>
</evidence>
<keyword evidence="2" id="KW-1185">Reference proteome</keyword>
<organismHost>
    <name type="scientific">Pseudomonas chlororaphis</name>
    <dbReference type="NCBI Taxonomy" id="587753"/>
</organismHost>
<organism evidence="1 2">
    <name type="scientific">Pseudomonas phage 201phi2-1</name>
    <name type="common">Pseudomonas chlororaphis phage 201phi2-1</name>
    <dbReference type="NCBI Taxonomy" id="198110"/>
    <lineage>
        <taxon>Viruses</taxon>
        <taxon>Duplodnaviria</taxon>
        <taxon>Heunggongvirae</taxon>
        <taxon>Uroviricota</taxon>
        <taxon>Caudoviricetes</taxon>
        <taxon>Chimalliviridae</taxon>
        <taxon>Serwervirus</taxon>
        <taxon>Serwervirus 201phi21</taxon>
    </lineage>
</organism>
<dbReference type="Proteomes" id="UP000002421">
    <property type="component" value="Segment"/>
</dbReference>
<evidence type="ECO:0000313" key="1">
    <source>
        <dbReference type="EMBL" id="ABY63291.1"/>
    </source>
</evidence>
<reference evidence="1 2" key="1">
    <citation type="journal article" date="2008" name="Virology">
        <title>Characterization of Pseudomonas chlororaphis myovirus 201varphi2-1 via genomic sequencing, mass spectrometry, and electron microscopy.</title>
        <authorList>
            <person name="Thomas J.A."/>
            <person name="Rolando M.R."/>
            <person name="Carroll C.A."/>
            <person name="Shen P.S."/>
            <person name="Belnap D.M."/>
            <person name="Weintraub S.T."/>
            <person name="Serwer P."/>
            <person name="Hardies S.C."/>
        </authorList>
    </citation>
    <scope>NUCLEOTIDE SEQUENCE</scope>
</reference>
<gene>
    <name evidence="1" type="ORF">201phi2-1p468</name>
</gene>
<sequence>MENTLFNKLTESMQSFNTSPLFDIPTGKYLEGGDLLKGLAGHAVLHKGGPSIQLITKLWALVEEYEPNTVSRYTAAYHLLRVMGYDVRWEDTTKCPDVFWINTEGNGEDEAKMIHDILHRDYKLEPKADLPEGLSGAELYEWFKGINNKEPVLIIDSISQESTPQS</sequence>